<dbReference type="InterPro" id="IPR001547">
    <property type="entry name" value="Glyco_hydro_5"/>
</dbReference>
<evidence type="ECO:0000313" key="5">
    <source>
        <dbReference type="EMBL" id="KKB08430.1"/>
    </source>
</evidence>
<dbReference type="GO" id="GO:0004553">
    <property type="term" value="F:hydrolase activity, hydrolyzing O-glycosyl compounds"/>
    <property type="evidence" value="ECO:0007669"/>
    <property type="project" value="InterPro"/>
</dbReference>
<reference evidence="5 6" key="1">
    <citation type="submission" date="2015-03" db="EMBL/GenBank/DDBJ databases">
        <authorList>
            <person name="Hassan Y.I."/>
            <person name="Lepp D."/>
            <person name="Li X.-Z."/>
            <person name="Zhou T."/>
        </authorList>
    </citation>
    <scope>NUCLEOTIDE SEQUENCE [LARGE SCALE GENOMIC DNA]</scope>
    <source>
        <strain evidence="5 6">BD-c194</strain>
    </source>
</reference>
<dbReference type="AlphaFoldDB" id="A0A0F5FIM3"/>
<dbReference type="InterPro" id="IPR006311">
    <property type="entry name" value="TAT_signal"/>
</dbReference>
<dbReference type="OrthoDB" id="1153097at2"/>
<dbReference type="SUPFAM" id="SSF51445">
    <property type="entry name" value="(Trans)glycosidases"/>
    <property type="match status" value="1"/>
</dbReference>
<protein>
    <recommendedName>
        <fullName evidence="4">Glycoside hydrolase family 5 domain-containing protein</fullName>
    </recommendedName>
</protein>
<dbReference type="PATRIC" id="fig|443610.3.peg.2064"/>
<dbReference type="GO" id="GO:0000272">
    <property type="term" value="P:polysaccharide catabolic process"/>
    <property type="evidence" value="ECO:0007669"/>
    <property type="project" value="InterPro"/>
</dbReference>
<dbReference type="Pfam" id="PF00150">
    <property type="entry name" value="Cellulase"/>
    <property type="match status" value="1"/>
</dbReference>
<evidence type="ECO:0000313" key="6">
    <source>
        <dbReference type="Proteomes" id="UP000033632"/>
    </source>
</evidence>
<accession>A0A0F5FIM3</accession>
<feature type="domain" description="Glycoside hydrolase family 5" evidence="4">
    <location>
        <begin position="77"/>
        <end position="287"/>
    </location>
</feature>
<evidence type="ECO:0000259" key="4">
    <source>
        <dbReference type="Pfam" id="PF00150"/>
    </source>
</evidence>
<gene>
    <name evidence="5" type="ORF">VE25_18780</name>
</gene>
<comment type="caution">
    <text evidence="5">The sequence shown here is derived from an EMBL/GenBank/DDBJ whole genome shotgun (WGS) entry which is preliminary data.</text>
</comment>
<comment type="similarity">
    <text evidence="3">Belongs to the glycosyl hydrolase 5 (cellulase A) family.</text>
</comment>
<dbReference type="Proteomes" id="UP000033632">
    <property type="component" value="Unassembled WGS sequence"/>
</dbReference>
<dbReference type="PROSITE" id="PS51318">
    <property type="entry name" value="TAT"/>
    <property type="match status" value="1"/>
</dbReference>
<evidence type="ECO:0000256" key="2">
    <source>
        <dbReference type="ARBA" id="ARBA00023295"/>
    </source>
</evidence>
<evidence type="ECO:0000256" key="1">
    <source>
        <dbReference type="ARBA" id="ARBA00022801"/>
    </source>
</evidence>
<evidence type="ECO:0000256" key="3">
    <source>
        <dbReference type="RuleBase" id="RU361153"/>
    </source>
</evidence>
<dbReference type="PROSITE" id="PS00659">
    <property type="entry name" value="GLYCOSYL_HYDROL_F5"/>
    <property type="match status" value="1"/>
</dbReference>
<keyword evidence="1 3" id="KW-0378">Hydrolase</keyword>
<organism evidence="5 6">
    <name type="scientific">Devosia geojensis</name>
    <dbReference type="NCBI Taxonomy" id="443610"/>
    <lineage>
        <taxon>Bacteria</taxon>
        <taxon>Pseudomonadati</taxon>
        <taxon>Pseudomonadota</taxon>
        <taxon>Alphaproteobacteria</taxon>
        <taxon>Hyphomicrobiales</taxon>
        <taxon>Devosiaceae</taxon>
        <taxon>Devosia</taxon>
    </lineage>
</organism>
<dbReference type="RefSeq" id="WP_046110205.1">
    <property type="nucleotide sequence ID" value="NZ_JZEX01000163.1"/>
</dbReference>
<dbReference type="Gene3D" id="3.20.20.80">
    <property type="entry name" value="Glycosidases"/>
    <property type="match status" value="1"/>
</dbReference>
<dbReference type="EMBL" id="JZEX01000163">
    <property type="protein sequence ID" value="KKB08430.1"/>
    <property type="molecule type" value="Genomic_DNA"/>
</dbReference>
<feature type="non-terminal residue" evidence="5">
    <location>
        <position position="1"/>
    </location>
</feature>
<dbReference type="InterPro" id="IPR018087">
    <property type="entry name" value="Glyco_hydro_5_CS"/>
</dbReference>
<keyword evidence="2 3" id="KW-0326">Glycosidase</keyword>
<sequence>PDPSPQGGGESGRLRLRRRSFLTGAASAAVLAPLPRAWARTQTRIEVAGNRLTYGGQPLRLVGIAVGDPYYIRAGRAASDYVVIARDWAANCVRISVHPGHWRIDPARMDQLLEADVAAARAEGLFVIIDWHAIGFPGGYQPAPPPEWGLPPDVYLSDIALARSFWRHIAGRYGQDPAILLEIWNEPVVDETLWDSTGEHWPVLRAAWEEIVAEIRMRSDNVVLCAGGRFAHDLVGVADNPVSDPRAAYAWHAYPNEDRHLPDRWLRSLDRLHETKPVVVTEWGFCPECSDGLQGSIEDFGRPFIETVLDGFGLGHTAWCYSPGAAPALLAADGATPSDYGAFVRAHLRRLAGRDTGG</sequence>
<name>A0A0F5FIM3_9HYPH</name>
<proteinExistence type="inferred from homology"/>
<dbReference type="InterPro" id="IPR017853">
    <property type="entry name" value="GH"/>
</dbReference>
<keyword evidence="6" id="KW-1185">Reference proteome</keyword>